<accession>A0A9R1UW84</accession>
<sequence length="260" mass="28666">MHIRHNRCSSPLAFDPEIERTTRSNQVTKRNINTMSVDNVVVADVIEGHENAVNNPLPLVPPVAPQFPNNNNKNNRNNNVGPPIITPVQPQLNRNNHGHYGGNSVQYVGGNGGNHNGGNGRNHNIILEMLVLNLVMWIMGVTRMTGTFMMEVTMTIDGIKSTTVVIGGIKGIGVETGTTTKTGTNIIFISVAPMTSMIGSKMKALEIIIEGIQTVDSTVQMEGTMMKVINYLTFTFRNLLDNLWRLIFIRESMMMPHICS</sequence>
<protein>
    <submittedName>
        <fullName evidence="2">Uncharacterized protein</fullName>
    </submittedName>
</protein>
<evidence type="ECO:0000256" key="1">
    <source>
        <dbReference type="SAM" id="MobiDB-lite"/>
    </source>
</evidence>
<dbReference type="EMBL" id="NBSK02000008">
    <property type="protein sequence ID" value="KAJ0194010.1"/>
    <property type="molecule type" value="Genomic_DNA"/>
</dbReference>
<reference evidence="2 3" key="1">
    <citation type="journal article" date="2017" name="Nat. Commun.">
        <title>Genome assembly with in vitro proximity ligation data and whole-genome triplication in lettuce.</title>
        <authorList>
            <person name="Reyes-Chin-Wo S."/>
            <person name="Wang Z."/>
            <person name="Yang X."/>
            <person name="Kozik A."/>
            <person name="Arikit S."/>
            <person name="Song C."/>
            <person name="Xia L."/>
            <person name="Froenicke L."/>
            <person name="Lavelle D.O."/>
            <person name="Truco M.J."/>
            <person name="Xia R."/>
            <person name="Zhu S."/>
            <person name="Xu C."/>
            <person name="Xu H."/>
            <person name="Xu X."/>
            <person name="Cox K."/>
            <person name="Korf I."/>
            <person name="Meyers B.C."/>
            <person name="Michelmore R.W."/>
        </authorList>
    </citation>
    <scope>NUCLEOTIDE SEQUENCE [LARGE SCALE GENOMIC DNA]</scope>
    <source>
        <strain evidence="3">cv. Salinas</strain>
        <tissue evidence="2">Seedlings</tissue>
    </source>
</reference>
<keyword evidence="3" id="KW-1185">Reference proteome</keyword>
<name>A0A9R1UW84_LACSA</name>
<feature type="region of interest" description="Disordered" evidence="1">
    <location>
        <begin position="68"/>
        <end position="115"/>
    </location>
</feature>
<feature type="compositionally biased region" description="Low complexity" evidence="1">
    <location>
        <begin position="69"/>
        <end position="79"/>
    </location>
</feature>
<organism evidence="2 3">
    <name type="scientific">Lactuca sativa</name>
    <name type="common">Garden lettuce</name>
    <dbReference type="NCBI Taxonomy" id="4236"/>
    <lineage>
        <taxon>Eukaryota</taxon>
        <taxon>Viridiplantae</taxon>
        <taxon>Streptophyta</taxon>
        <taxon>Embryophyta</taxon>
        <taxon>Tracheophyta</taxon>
        <taxon>Spermatophyta</taxon>
        <taxon>Magnoliopsida</taxon>
        <taxon>eudicotyledons</taxon>
        <taxon>Gunneridae</taxon>
        <taxon>Pentapetalae</taxon>
        <taxon>asterids</taxon>
        <taxon>campanulids</taxon>
        <taxon>Asterales</taxon>
        <taxon>Asteraceae</taxon>
        <taxon>Cichorioideae</taxon>
        <taxon>Cichorieae</taxon>
        <taxon>Lactucinae</taxon>
        <taxon>Lactuca</taxon>
    </lineage>
</organism>
<gene>
    <name evidence="2" type="ORF">LSAT_V11C800416700</name>
</gene>
<dbReference type="Proteomes" id="UP000235145">
    <property type="component" value="Unassembled WGS sequence"/>
</dbReference>
<dbReference type="AlphaFoldDB" id="A0A9R1UW84"/>
<proteinExistence type="predicted"/>
<evidence type="ECO:0000313" key="2">
    <source>
        <dbReference type="EMBL" id="KAJ0194010.1"/>
    </source>
</evidence>
<comment type="caution">
    <text evidence="2">The sequence shown here is derived from an EMBL/GenBank/DDBJ whole genome shotgun (WGS) entry which is preliminary data.</text>
</comment>
<evidence type="ECO:0000313" key="3">
    <source>
        <dbReference type="Proteomes" id="UP000235145"/>
    </source>
</evidence>